<dbReference type="PIRSF" id="PIRSF004810">
    <property type="entry name" value="ChrA"/>
    <property type="match status" value="1"/>
</dbReference>
<gene>
    <name evidence="8" type="primary">chrA</name>
    <name evidence="8" type="ORF">IAE60_18500</name>
</gene>
<feature type="transmembrane region" description="Helical" evidence="7">
    <location>
        <begin position="153"/>
        <end position="184"/>
    </location>
</feature>
<evidence type="ECO:0000313" key="9">
    <source>
        <dbReference type="Proteomes" id="UP000515838"/>
    </source>
</evidence>
<evidence type="ECO:0000256" key="5">
    <source>
        <dbReference type="ARBA" id="ARBA00022989"/>
    </source>
</evidence>
<feature type="transmembrane region" description="Helical" evidence="7">
    <location>
        <begin position="234"/>
        <end position="253"/>
    </location>
</feature>
<keyword evidence="5 7" id="KW-1133">Transmembrane helix</keyword>
<dbReference type="PANTHER" id="PTHR33567:SF3">
    <property type="entry name" value="CHROMATE ION TRANSPORTER (EUROFUNG)"/>
    <property type="match status" value="1"/>
</dbReference>
<feature type="transmembrane region" description="Helical" evidence="7">
    <location>
        <begin position="204"/>
        <end position="222"/>
    </location>
</feature>
<comment type="similarity">
    <text evidence="2">Belongs to the chromate ion transporter (CHR) (TC 2.A.51) family.</text>
</comment>
<dbReference type="GO" id="GO:0015109">
    <property type="term" value="F:chromate transmembrane transporter activity"/>
    <property type="evidence" value="ECO:0007669"/>
    <property type="project" value="InterPro"/>
</dbReference>
<name>A0A7G9TI62_PSEMX</name>
<dbReference type="GO" id="GO:0005886">
    <property type="term" value="C:plasma membrane"/>
    <property type="evidence" value="ECO:0007669"/>
    <property type="project" value="UniProtKB-SubCell"/>
</dbReference>
<evidence type="ECO:0000256" key="1">
    <source>
        <dbReference type="ARBA" id="ARBA00004651"/>
    </source>
</evidence>
<protein>
    <submittedName>
        <fullName evidence="8">Chromate efflux transporter</fullName>
    </submittedName>
</protein>
<feature type="transmembrane region" description="Helical" evidence="7">
    <location>
        <begin position="120"/>
        <end position="141"/>
    </location>
</feature>
<evidence type="ECO:0000256" key="2">
    <source>
        <dbReference type="ARBA" id="ARBA00005262"/>
    </source>
</evidence>
<feature type="transmembrane region" description="Helical" evidence="7">
    <location>
        <begin position="304"/>
        <end position="325"/>
    </location>
</feature>
<evidence type="ECO:0000256" key="3">
    <source>
        <dbReference type="ARBA" id="ARBA00022475"/>
    </source>
</evidence>
<feature type="transmembrane region" description="Helical" evidence="7">
    <location>
        <begin position="21"/>
        <end position="39"/>
    </location>
</feature>
<dbReference type="EMBL" id="CP060731">
    <property type="protein sequence ID" value="QNN79787.1"/>
    <property type="molecule type" value="Genomic_DNA"/>
</dbReference>
<evidence type="ECO:0000256" key="6">
    <source>
        <dbReference type="ARBA" id="ARBA00023136"/>
    </source>
</evidence>
<proteinExistence type="inferred from homology"/>
<keyword evidence="3" id="KW-1003">Cell membrane</keyword>
<evidence type="ECO:0000313" key="8">
    <source>
        <dbReference type="EMBL" id="QNN79787.1"/>
    </source>
</evidence>
<feature type="transmembrane region" description="Helical" evidence="7">
    <location>
        <begin position="385"/>
        <end position="402"/>
    </location>
</feature>
<dbReference type="InterPro" id="IPR003370">
    <property type="entry name" value="Chromate_transpt"/>
</dbReference>
<dbReference type="InterPro" id="IPR014047">
    <property type="entry name" value="Chr_Tranpt_l_chain"/>
</dbReference>
<feature type="transmembrane region" description="Helical" evidence="7">
    <location>
        <begin position="337"/>
        <end position="354"/>
    </location>
</feature>
<feature type="transmembrane region" description="Helical" evidence="7">
    <location>
        <begin position="87"/>
        <end position="108"/>
    </location>
</feature>
<evidence type="ECO:0000256" key="4">
    <source>
        <dbReference type="ARBA" id="ARBA00022692"/>
    </source>
</evidence>
<dbReference type="Pfam" id="PF02417">
    <property type="entry name" value="Chromate_transp"/>
    <property type="match status" value="2"/>
</dbReference>
<reference evidence="8 9" key="1">
    <citation type="submission" date="2020-08" db="EMBL/GenBank/DDBJ databases">
        <title>Streptomycin Non-resistant strain, P. mexicana.</title>
        <authorList>
            <person name="Ganesh-Kumar S."/>
            <person name="Zhe T."/>
            <person name="Yu Z."/>
            <person name="Min Y."/>
        </authorList>
    </citation>
    <scope>NUCLEOTIDE SEQUENCE [LARGE SCALE GENOMIC DNA]</scope>
    <source>
        <strain evidence="8 9">GTZY2</strain>
    </source>
</reference>
<comment type="subcellular location">
    <subcellularLocation>
        <location evidence="1">Cell membrane</location>
        <topology evidence="1">Multi-pass membrane protein</topology>
    </subcellularLocation>
</comment>
<dbReference type="PANTHER" id="PTHR33567">
    <property type="entry name" value="CHROMATE ION TRANSPORTER (EUROFUNG)"/>
    <property type="match status" value="1"/>
</dbReference>
<keyword evidence="6 7" id="KW-0472">Membrane</keyword>
<dbReference type="NCBIfam" id="TIGR00937">
    <property type="entry name" value="2A51"/>
    <property type="match status" value="1"/>
</dbReference>
<evidence type="ECO:0000256" key="7">
    <source>
        <dbReference type="SAM" id="Phobius"/>
    </source>
</evidence>
<organism evidence="8 9">
    <name type="scientific">Pseudoxanthomonas mexicana</name>
    <dbReference type="NCBI Taxonomy" id="128785"/>
    <lineage>
        <taxon>Bacteria</taxon>
        <taxon>Pseudomonadati</taxon>
        <taxon>Pseudomonadota</taxon>
        <taxon>Gammaproteobacteria</taxon>
        <taxon>Lysobacterales</taxon>
        <taxon>Lysobacteraceae</taxon>
        <taxon>Pseudoxanthomonas</taxon>
    </lineage>
</organism>
<sequence>MRGTTAGQPRQRASAWTVFRVFLGLGLVSFGGPIAHLGYFRDAFVTRRQWLTDGAYAELVALCQFLPGPASSQVGMAIGLSQAGIRGAVAAWCGFTAPSALLMVALGASFSHWRDVVPPGVLHGLKLLAVVVVTHAVWGMARAFCRTPAAWGLMLGAAAVLLIWPSTWMQVGVIVLGALAGLGMPAGGPPPPLARTGQAGSRRTGIVALSVFVALLVIPWRAAGAGSMPDVFGLFYRAGSLVFGGGHVVMPLLQEGVVAPGWVTQEVFLAGYGAAQAVPGPMFTFAGYLGAAMEAGRGGWVGGALALVAIFLPSFLLVVGVLPFWQRIAGVPRMRAVLAGINAAVVGLLLAALCGPLRAEALRGIADLIVVIVGVVALVRWRVPTAWLVLAAPLAGMLALALR</sequence>
<dbReference type="AlphaFoldDB" id="A0A7G9TI62"/>
<accession>A0A7G9TI62</accession>
<feature type="transmembrane region" description="Helical" evidence="7">
    <location>
        <begin position="273"/>
        <end position="292"/>
    </location>
</feature>
<feature type="transmembrane region" description="Helical" evidence="7">
    <location>
        <begin position="361"/>
        <end position="379"/>
    </location>
</feature>
<keyword evidence="4 7" id="KW-0812">Transmembrane</keyword>
<dbReference type="Proteomes" id="UP000515838">
    <property type="component" value="Chromosome"/>
</dbReference>